<dbReference type="RefSeq" id="WP_141271262.1">
    <property type="nucleotide sequence ID" value="NZ_BJLH01000008.1"/>
</dbReference>
<dbReference type="GO" id="GO:0019825">
    <property type="term" value="F:oxygen binding"/>
    <property type="evidence" value="ECO:0007669"/>
    <property type="project" value="InterPro"/>
</dbReference>
<keyword evidence="2" id="KW-1185">Reference proteome</keyword>
<dbReference type="Proteomes" id="UP000318242">
    <property type="component" value="Unassembled WGS sequence"/>
</dbReference>
<dbReference type="Gene3D" id="1.10.490.10">
    <property type="entry name" value="Globins"/>
    <property type="match status" value="1"/>
</dbReference>
<evidence type="ECO:0000313" key="1">
    <source>
        <dbReference type="EMBL" id="GEA60863.1"/>
    </source>
</evidence>
<reference evidence="1 2" key="1">
    <citation type="submission" date="2019-06" db="EMBL/GenBank/DDBJ databases">
        <title>Whole genome shotgun sequence of Vibrio comitans NBRC 102076.</title>
        <authorList>
            <person name="Hosoyama A."/>
            <person name="Uohara A."/>
            <person name="Ohji S."/>
            <person name="Ichikawa N."/>
        </authorList>
    </citation>
    <scope>NUCLEOTIDE SEQUENCE [LARGE SCALE GENOMIC DNA]</scope>
    <source>
        <strain evidence="1 2">NBRC 102076</strain>
    </source>
</reference>
<dbReference type="SUPFAM" id="SSF46458">
    <property type="entry name" value="Globin-like"/>
    <property type="match status" value="1"/>
</dbReference>
<evidence type="ECO:0000313" key="2">
    <source>
        <dbReference type="Proteomes" id="UP000318242"/>
    </source>
</evidence>
<dbReference type="GO" id="GO:0020037">
    <property type="term" value="F:heme binding"/>
    <property type="evidence" value="ECO:0007669"/>
    <property type="project" value="InterPro"/>
</dbReference>
<gene>
    <name evidence="1" type="ORF">VCO01S_20560</name>
</gene>
<evidence type="ECO:0008006" key="3">
    <source>
        <dbReference type="Google" id="ProtNLM"/>
    </source>
</evidence>
<dbReference type="InterPro" id="IPR012292">
    <property type="entry name" value="Globin/Proto"/>
</dbReference>
<dbReference type="InterPro" id="IPR009050">
    <property type="entry name" value="Globin-like_sf"/>
</dbReference>
<dbReference type="OrthoDB" id="980856at2"/>
<dbReference type="EMBL" id="BJLH01000008">
    <property type="protein sequence ID" value="GEA60863.1"/>
    <property type="molecule type" value="Genomic_DNA"/>
</dbReference>
<accession>A0A4Y3IMZ7</accession>
<comment type="caution">
    <text evidence="1">The sequence shown here is derived from an EMBL/GenBank/DDBJ whole genome shotgun (WGS) entry which is preliminary data.</text>
</comment>
<organism evidence="1 2">
    <name type="scientific">Vibrio comitans NBRC 102076</name>
    <dbReference type="NCBI Taxonomy" id="1219078"/>
    <lineage>
        <taxon>Bacteria</taxon>
        <taxon>Pseudomonadati</taxon>
        <taxon>Pseudomonadota</taxon>
        <taxon>Gammaproteobacteria</taxon>
        <taxon>Vibrionales</taxon>
        <taxon>Vibrionaceae</taxon>
        <taxon>Vibrio</taxon>
    </lineage>
</organism>
<proteinExistence type="predicted"/>
<protein>
    <recommendedName>
        <fullName evidence="3">Globin family profile domain-containing protein</fullName>
    </recommendedName>
</protein>
<name>A0A4Y3IMZ7_9VIBR</name>
<dbReference type="AlphaFoldDB" id="A0A4Y3IMZ7"/>
<sequence length="134" mass="15535">MDSNEVFSSSYQRCCIDQEFLTYFLQHFCRTNPRFSERFGGVDIDQQTKMLKASIILIHNASENAYVRNNVKNLAIQHKNLGLNIKGEELVAWRESLLVTVKAFDPHYNDDIDDAWRSALKVGMELMKEHATYS</sequence>